<feature type="region of interest" description="Disordered" evidence="4">
    <location>
        <begin position="1"/>
        <end position="201"/>
    </location>
</feature>
<dbReference type="PANTHER" id="PTHR47775:SF1">
    <property type="entry name" value="BUD SITE SELECTION PROTEIN 14"/>
    <property type="match status" value="1"/>
</dbReference>
<evidence type="ECO:0000313" key="6">
    <source>
        <dbReference type="EMBL" id="QBZ61374.1"/>
    </source>
</evidence>
<dbReference type="GO" id="GO:0051286">
    <property type="term" value="C:cell tip"/>
    <property type="evidence" value="ECO:0007669"/>
    <property type="project" value="TreeGrafter"/>
</dbReference>
<dbReference type="AlphaFoldDB" id="A0A4P7NHB6"/>
<feature type="compositionally biased region" description="Basic and acidic residues" evidence="4">
    <location>
        <begin position="588"/>
        <end position="635"/>
    </location>
</feature>
<dbReference type="SUPFAM" id="SSF50044">
    <property type="entry name" value="SH3-domain"/>
    <property type="match status" value="1"/>
</dbReference>
<name>A0A4P7NHB6_PYROR</name>
<organism evidence="6 7">
    <name type="scientific">Pyricularia oryzae</name>
    <name type="common">Rice blast fungus</name>
    <name type="synonym">Magnaporthe oryzae</name>
    <dbReference type="NCBI Taxonomy" id="318829"/>
    <lineage>
        <taxon>Eukaryota</taxon>
        <taxon>Fungi</taxon>
        <taxon>Dikarya</taxon>
        <taxon>Ascomycota</taxon>
        <taxon>Pezizomycotina</taxon>
        <taxon>Sordariomycetes</taxon>
        <taxon>Sordariomycetidae</taxon>
        <taxon>Magnaporthales</taxon>
        <taxon>Pyriculariaceae</taxon>
        <taxon>Pyricularia</taxon>
    </lineage>
</organism>
<feature type="compositionally biased region" description="Polar residues" evidence="4">
    <location>
        <begin position="96"/>
        <end position="105"/>
    </location>
</feature>
<dbReference type="PROSITE" id="PS50002">
    <property type="entry name" value="SH3"/>
    <property type="match status" value="1"/>
</dbReference>
<evidence type="ECO:0000256" key="4">
    <source>
        <dbReference type="SAM" id="MobiDB-lite"/>
    </source>
</evidence>
<proteinExistence type="predicted"/>
<evidence type="ECO:0000256" key="3">
    <source>
        <dbReference type="SAM" id="Coils"/>
    </source>
</evidence>
<evidence type="ECO:0000259" key="5">
    <source>
        <dbReference type="PROSITE" id="PS50002"/>
    </source>
</evidence>
<reference evidence="6 7" key="1">
    <citation type="journal article" date="2019" name="Mol. Biol. Evol.">
        <title>Blast fungal genomes show frequent chromosomal changes, gene gains and losses, and effector gene turnover.</title>
        <authorList>
            <person name="Gomez Luciano L.B."/>
            <person name="Jason Tsai I."/>
            <person name="Chuma I."/>
            <person name="Tosa Y."/>
            <person name="Chen Y.H."/>
            <person name="Li J.Y."/>
            <person name="Li M.Y."/>
            <person name="Jade Lu M.Y."/>
            <person name="Nakayashiki H."/>
            <person name="Li W.H."/>
        </authorList>
    </citation>
    <scope>NUCLEOTIDE SEQUENCE [LARGE SCALE GENOMIC DNA]</scope>
    <source>
        <strain evidence="6">MZ5-1-6</strain>
    </source>
</reference>
<dbReference type="PANTHER" id="PTHR47775">
    <property type="entry name" value="BUD SITE SELECTION PROTEIN 14"/>
    <property type="match status" value="1"/>
</dbReference>
<feature type="compositionally biased region" description="Acidic residues" evidence="4">
    <location>
        <begin position="117"/>
        <end position="132"/>
    </location>
</feature>
<dbReference type="SMART" id="SM00326">
    <property type="entry name" value="SH3"/>
    <property type="match status" value="1"/>
</dbReference>
<dbReference type="FunFam" id="2.30.30.40:FF:000035">
    <property type="entry name" value="SH3 domain containing protein"/>
    <property type="match status" value="1"/>
</dbReference>
<feature type="compositionally biased region" description="Polar residues" evidence="4">
    <location>
        <begin position="62"/>
        <end position="71"/>
    </location>
</feature>
<evidence type="ECO:0000256" key="2">
    <source>
        <dbReference type="PROSITE-ProRule" id="PRU00192"/>
    </source>
</evidence>
<feature type="domain" description="SH3" evidence="5">
    <location>
        <begin position="333"/>
        <end position="394"/>
    </location>
</feature>
<feature type="compositionally biased region" description="Polar residues" evidence="4">
    <location>
        <begin position="864"/>
        <end position="873"/>
    </location>
</feature>
<dbReference type="GO" id="GO:0030950">
    <property type="term" value="P:establishment or maintenance of actin cytoskeleton polarity"/>
    <property type="evidence" value="ECO:0007669"/>
    <property type="project" value="TreeGrafter"/>
</dbReference>
<dbReference type="InterPro" id="IPR053039">
    <property type="entry name" value="Polarity_Bud-Selection_Reg"/>
</dbReference>
<protein>
    <recommendedName>
        <fullName evidence="5">SH3 domain-containing protein</fullName>
    </recommendedName>
</protein>
<keyword evidence="3" id="KW-0175">Coiled coil</keyword>
<sequence>MTRPEIIRADSIDLQDHDAPSAKSHPRPLPAQSSQPTSALAPHQAETLREVAAESAEENSRSPRVSWSSGVDSGDLEQHAGDLVAGVSGSYEGASSGRSKMQQQDALAIAQNGGNDLLEDDIDPDGDEDDDMDKISSSPSIEDGGYPISPAAHYTLPKTPSPGSLLGPTAQDDDARSSSPYLDTPEHMPITFPAQKNSHRRQVECEYNCEEGSQYECRSVDREERMEYAREDVEGCGGVENSTQVFSYGWGPECAGHEESGSPQSSASGQIHDYPGPSDSNAQFLETQRDDLAVAYSISEDGDDDDDFYAYQPDPRYCDSGWSSECLQDAEDIDFEFVYALHTFVATVEGQANATKGDTMVLLDDSNSYWWLVRVVKDSSIGYLPAEHIETPTERLARLNKHRNIDLSATMLGDQMEKTKNPIKSAMKRRKTKTVAFAAPTFHDYSDIDYSTEEEDPEMDYYIRQQQAQQQQEQQQQQQQEQQQAQQNQQQQQQSQQVVTTQAANEEEPSRAEAATSRQQKDVRTVEPVADETDNDLAMGGRTSEDIFEASKSITPGPTKTKDGTVRDSFFKDDTVETKKITLTPNLLRDDGGPRTSSDSKDSKQRPSLDKLEKDSVLGKDDKKKKDKKEKEKKPSAIRSFFSRGGKKKSVDEDDDLSLGKRSMDAISESQGNDGDEIDEAQSPEKATAPARNPSKLQKQPRTEPSPTRKPSSASRETSIDSYNETRANNVANVPPATMRIVESDVQDSRDMATKTANAPLDSSKGSKSKREPKAAVSKVMPSRIQTSEVKSQKAAKAKAGPDPEIVAPIEDVAATEVVRKGSTSSDTASAKGPARQPPKAFVSQESGQNAQVGALARDRLTESPVQTTAETPNNPPALMGDTSSQEDHSSPISSPSPELDGDEDSGRRHRKDDSVTTSTSTASAAWNDASLRAYFDSGTEIRDMLTLIYDKTDVAPVGPDHPIAGSLFREQNAKLAEITTQLDNMLGDWLARKQRLRGAA</sequence>
<accession>A0A4P7NHB6</accession>
<evidence type="ECO:0000313" key="7">
    <source>
        <dbReference type="Proteomes" id="UP000294847"/>
    </source>
</evidence>
<evidence type="ECO:0000256" key="1">
    <source>
        <dbReference type="ARBA" id="ARBA00022443"/>
    </source>
</evidence>
<feature type="compositionally biased region" description="Basic and acidic residues" evidence="4">
    <location>
        <begin position="560"/>
        <end position="580"/>
    </location>
</feature>
<dbReference type="InterPro" id="IPR001452">
    <property type="entry name" value="SH3_domain"/>
</dbReference>
<feature type="region of interest" description="Disordered" evidence="4">
    <location>
        <begin position="252"/>
        <end position="282"/>
    </location>
</feature>
<dbReference type="GO" id="GO:0008104">
    <property type="term" value="P:intracellular protein localization"/>
    <property type="evidence" value="ECO:0007669"/>
    <property type="project" value="TreeGrafter"/>
</dbReference>
<feature type="compositionally biased region" description="Polar residues" evidence="4">
    <location>
        <begin position="695"/>
        <end position="732"/>
    </location>
</feature>
<dbReference type="EMBL" id="CP034207">
    <property type="protein sequence ID" value="QBZ61374.1"/>
    <property type="molecule type" value="Genomic_DNA"/>
</dbReference>
<feature type="region of interest" description="Disordered" evidence="4">
    <location>
        <begin position="497"/>
        <end position="923"/>
    </location>
</feature>
<feature type="coiled-coil region" evidence="3">
    <location>
        <begin position="463"/>
        <end position="495"/>
    </location>
</feature>
<dbReference type="Proteomes" id="UP000294847">
    <property type="component" value="Chromosome 4"/>
</dbReference>
<dbReference type="InterPro" id="IPR036028">
    <property type="entry name" value="SH3-like_dom_sf"/>
</dbReference>
<dbReference type="GO" id="GO:0015630">
    <property type="term" value="C:microtubule cytoskeleton"/>
    <property type="evidence" value="ECO:0007669"/>
    <property type="project" value="TreeGrafter"/>
</dbReference>
<gene>
    <name evidence="6" type="ORF">PoMZ_08323</name>
</gene>
<feature type="compositionally biased region" description="Basic and acidic residues" evidence="4">
    <location>
        <begin position="1"/>
        <end position="20"/>
    </location>
</feature>
<dbReference type="Gene3D" id="2.30.30.40">
    <property type="entry name" value="SH3 Domains"/>
    <property type="match status" value="1"/>
</dbReference>
<keyword evidence="1 2" id="KW-0728">SH3 domain</keyword>